<dbReference type="Gene3D" id="3.30.200.20">
    <property type="entry name" value="Phosphorylase Kinase, domain 1"/>
    <property type="match status" value="1"/>
</dbReference>
<evidence type="ECO:0000256" key="1">
    <source>
        <dbReference type="ARBA" id="ARBA00022737"/>
    </source>
</evidence>
<keyword evidence="1" id="KW-0677">Repeat</keyword>
<name>A0A5S9IRD5_UABAM</name>
<dbReference type="InterPro" id="IPR011009">
    <property type="entry name" value="Kinase-like_dom_sf"/>
</dbReference>
<feature type="repeat" description="TPR" evidence="5">
    <location>
        <begin position="783"/>
        <end position="816"/>
    </location>
</feature>
<evidence type="ECO:0000256" key="6">
    <source>
        <dbReference type="PROSITE-ProRule" id="PRU10141"/>
    </source>
</evidence>
<dbReference type="Proteomes" id="UP000326354">
    <property type="component" value="Chromosome"/>
</dbReference>
<dbReference type="PROSITE" id="PS50293">
    <property type="entry name" value="TPR_REGION"/>
    <property type="match status" value="1"/>
</dbReference>
<dbReference type="Gene3D" id="1.25.40.10">
    <property type="entry name" value="Tetratricopeptide repeat domain"/>
    <property type="match status" value="5"/>
</dbReference>
<feature type="repeat" description="TPR" evidence="5">
    <location>
        <begin position="316"/>
        <end position="349"/>
    </location>
</feature>
<reference evidence="9 10" key="1">
    <citation type="submission" date="2019-08" db="EMBL/GenBank/DDBJ databases">
        <title>Complete genome sequence of Candidatus Uab amorphum.</title>
        <authorList>
            <person name="Shiratori T."/>
            <person name="Suzuki S."/>
            <person name="Kakizawa Y."/>
            <person name="Ishida K."/>
        </authorList>
    </citation>
    <scope>NUCLEOTIDE SEQUENCE [LARGE SCALE GENOMIC DNA]</scope>
    <source>
        <strain evidence="9 10">SRT547</strain>
    </source>
</reference>
<dbReference type="GO" id="GO:0004672">
    <property type="term" value="F:protein kinase activity"/>
    <property type="evidence" value="ECO:0007669"/>
    <property type="project" value="InterPro"/>
</dbReference>
<evidence type="ECO:0000256" key="5">
    <source>
        <dbReference type="PROSITE-ProRule" id="PRU00339"/>
    </source>
</evidence>
<dbReference type="SMART" id="SM00028">
    <property type="entry name" value="TPR"/>
    <property type="match status" value="15"/>
</dbReference>
<dbReference type="EMBL" id="AP019860">
    <property type="protein sequence ID" value="BBM85760.1"/>
    <property type="molecule type" value="Genomic_DNA"/>
</dbReference>
<evidence type="ECO:0000256" key="2">
    <source>
        <dbReference type="ARBA" id="ARBA00022741"/>
    </source>
</evidence>
<keyword evidence="2 6" id="KW-0547">Nucleotide-binding</keyword>
<feature type="repeat" description="TPR" evidence="5">
    <location>
        <begin position="417"/>
        <end position="450"/>
    </location>
</feature>
<dbReference type="InterPro" id="IPR050498">
    <property type="entry name" value="Ycf3"/>
</dbReference>
<dbReference type="InterPro" id="IPR017441">
    <property type="entry name" value="Protein_kinase_ATP_BS"/>
</dbReference>
<dbReference type="CDD" id="cd14014">
    <property type="entry name" value="STKc_PknB_like"/>
    <property type="match status" value="1"/>
</dbReference>
<keyword evidence="7" id="KW-1133">Transmembrane helix</keyword>
<keyword evidence="7" id="KW-0472">Membrane</keyword>
<dbReference type="GO" id="GO:0005524">
    <property type="term" value="F:ATP binding"/>
    <property type="evidence" value="ECO:0007669"/>
    <property type="project" value="UniProtKB-UniRule"/>
</dbReference>
<dbReference type="SUPFAM" id="SSF48452">
    <property type="entry name" value="TPR-like"/>
    <property type="match status" value="2"/>
</dbReference>
<dbReference type="RefSeq" id="WP_151969850.1">
    <property type="nucleotide sequence ID" value="NZ_AP019860.1"/>
</dbReference>
<dbReference type="PANTHER" id="PTHR44858">
    <property type="entry name" value="TETRATRICOPEPTIDE REPEAT PROTEIN 6"/>
    <property type="match status" value="1"/>
</dbReference>
<feature type="transmembrane region" description="Helical" evidence="7">
    <location>
        <begin position="289"/>
        <end position="308"/>
    </location>
</feature>
<evidence type="ECO:0000256" key="7">
    <source>
        <dbReference type="SAM" id="Phobius"/>
    </source>
</evidence>
<dbReference type="Pfam" id="PF13181">
    <property type="entry name" value="TPR_8"/>
    <property type="match status" value="1"/>
</dbReference>
<keyword evidence="4 6" id="KW-0067">ATP-binding</keyword>
<dbReference type="PROSITE" id="PS00107">
    <property type="entry name" value="PROTEIN_KINASE_ATP"/>
    <property type="match status" value="1"/>
</dbReference>
<evidence type="ECO:0000313" key="9">
    <source>
        <dbReference type="EMBL" id="BBM85760.1"/>
    </source>
</evidence>
<protein>
    <recommendedName>
        <fullName evidence="8">Protein kinase domain-containing protein</fullName>
    </recommendedName>
</protein>
<dbReference type="SMART" id="SM00220">
    <property type="entry name" value="S_TKc"/>
    <property type="match status" value="1"/>
</dbReference>
<feature type="repeat" description="TPR" evidence="5">
    <location>
        <begin position="817"/>
        <end position="850"/>
    </location>
</feature>
<gene>
    <name evidence="9" type="ORF">UABAM_04138</name>
</gene>
<dbReference type="Pfam" id="PF00515">
    <property type="entry name" value="TPR_1"/>
    <property type="match status" value="1"/>
</dbReference>
<dbReference type="Pfam" id="PF13432">
    <property type="entry name" value="TPR_16"/>
    <property type="match status" value="3"/>
</dbReference>
<feature type="repeat" description="TPR" evidence="5">
    <location>
        <begin position="580"/>
        <end position="613"/>
    </location>
</feature>
<feature type="repeat" description="TPR" evidence="5">
    <location>
        <begin position="614"/>
        <end position="647"/>
    </location>
</feature>
<dbReference type="PROSITE" id="PS50011">
    <property type="entry name" value="PROTEIN_KINASE_DOM"/>
    <property type="match status" value="1"/>
</dbReference>
<keyword evidence="7" id="KW-0812">Transmembrane</keyword>
<keyword evidence="3 5" id="KW-0802">TPR repeat</keyword>
<dbReference type="Gene3D" id="1.10.510.10">
    <property type="entry name" value="Transferase(Phosphotransferase) domain 1"/>
    <property type="match status" value="1"/>
</dbReference>
<dbReference type="InterPro" id="IPR008271">
    <property type="entry name" value="Ser/Thr_kinase_AS"/>
</dbReference>
<evidence type="ECO:0000256" key="4">
    <source>
        <dbReference type="ARBA" id="ARBA00022840"/>
    </source>
</evidence>
<evidence type="ECO:0000259" key="8">
    <source>
        <dbReference type="PROSITE" id="PS50011"/>
    </source>
</evidence>
<organism evidence="9 10">
    <name type="scientific">Uabimicrobium amorphum</name>
    <dbReference type="NCBI Taxonomy" id="2596890"/>
    <lineage>
        <taxon>Bacteria</taxon>
        <taxon>Pseudomonadati</taxon>
        <taxon>Planctomycetota</taxon>
        <taxon>Candidatus Uabimicrobiia</taxon>
        <taxon>Candidatus Uabimicrobiales</taxon>
        <taxon>Candidatus Uabimicrobiaceae</taxon>
        <taxon>Candidatus Uabimicrobium</taxon>
    </lineage>
</organism>
<accession>A0A5S9IRD5</accession>
<dbReference type="PANTHER" id="PTHR44858:SF1">
    <property type="entry name" value="UDP-N-ACETYLGLUCOSAMINE--PEPTIDE N-ACETYLGLUCOSAMINYLTRANSFERASE SPINDLY-RELATED"/>
    <property type="match status" value="1"/>
</dbReference>
<feature type="domain" description="Protein kinase" evidence="8">
    <location>
        <begin position="8"/>
        <end position="273"/>
    </location>
</feature>
<feature type="repeat" description="TPR" evidence="5">
    <location>
        <begin position="716"/>
        <end position="749"/>
    </location>
</feature>
<feature type="repeat" description="TPR" evidence="5">
    <location>
        <begin position="512"/>
        <end position="545"/>
    </location>
</feature>
<dbReference type="PROSITE" id="PS00108">
    <property type="entry name" value="PROTEIN_KINASE_ST"/>
    <property type="match status" value="1"/>
</dbReference>
<feature type="repeat" description="TPR" evidence="5">
    <location>
        <begin position="648"/>
        <end position="681"/>
    </location>
</feature>
<dbReference type="InterPro" id="IPR011990">
    <property type="entry name" value="TPR-like_helical_dom_sf"/>
</dbReference>
<feature type="repeat" description="TPR" evidence="5">
    <location>
        <begin position="546"/>
        <end position="579"/>
    </location>
</feature>
<dbReference type="PROSITE" id="PS50005">
    <property type="entry name" value="TPR"/>
    <property type="match status" value="12"/>
</dbReference>
<dbReference type="SUPFAM" id="SSF56112">
    <property type="entry name" value="Protein kinase-like (PK-like)"/>
    <property type="match status" value="1"/>
</dbReference>
<dbReference type="KEGG" id="uam:UABAM_04138"/>
<dbReference type="Pfam" id="PF13414">
    <property type="entry name" value="TPR_11"/>
    <property type="match status" value="1"/>
</dbReference>
<feature type="repeat" description="TPR" evidence="5">
    <location>
        <begin position="682"/>
        <end position="715"/>
    </location>
</feature>
<dbReference type="InterPro" id="IPR000719">
    <property type="entry name" value="Prot_kinase_dom"/>
</dbReference>
<feature type="repeat" description="TPR" evidence="5">
    <location>
        <begin position="451"/>
        <end position="484"/>
    </location>
</feature>
<evidence type="ECO:0000256" key="3">
    <source>
        <dbReference type="ARBA" id="ARBA00022803"/>
    </source>
</evidence>
<evidence type="ECO:0000313" key="10">
    <source>
        <dbReference type="Proteomes" id="UP000326354"/>
    </source>
</evidence>
<feature type="binding site" evidence="6">
    <location>
        <position position="37"/>
    </location>
    <ligand>
        <name>ATP</name>
        <dbReference type="ChEBI" id="CHEBI:30616"/>
    </ligand>
</feature>
<dbReference type="Pfam" id="PF00069">
    <property type="entry name" value="Pkinase"/>
    <property type="match status" value="1"/>
</dbReference>
<proteinExistence type="predicted"/>
<dbReference type="InterPro" id="IPR019734">
    <property type="entry name" value="TPR_rpt"/>
</dbReference>
<sequence>MKLLKQRYHLEKVIGQGAMGRVFLARDTQSQQQVAVKEHFIKQGPNEKMYIKRIQREFNFLRKIDHPYVVKAFELFYEHGRYFIVMEYIPGITLEQFLCKEYQSLSVEEQLVIAIKICETTSEINKSGIVHRDVKPANVILHHETYEPYIIDLGIAKQVNDELSALTKAGDIVGTPEYLSPESVVGETYPSSDVFSVGTILYQFFSWQEHSPFFAGSMVSTIDKIVNKDLLPLHEAYPNSDPVYYKISMVLAKSLQKDHLRRISSLAEFASLLRKCQYQEKPVQKNVRWIAVALIIATLVITTAYMVFSPTEKQLIETYKQKAHEYTLQKKYNLAIDYYSRALRVSSEAQVYFQRGCVYQLQAKPNKAINDFGRALQKNREMFKAYFHRAQIYNEQKKYDLATSDLNLATRYNRKFFAAYWLRASIYERQQKYKLAMDEYTTIIEFQPQNAAAYKERGLLHLKQEQYDYAIADLQTCIEKAPKYKKLLSLEIAKAKDKAKTQKSPRVNLEQATNYVTEGLQYEKKHQYDLAVGSYTKAIEVNAENLAAYSNRGLLYIKMRKYDLAVADFSAILKRDDKQVLVYMDRGVAYEGLKNFPLAIKDYTKVIEISPKEIFGYVQRGTLYAQLKKYSKAIYDFTQVLNIIPYHPMAFYHRGMAYYDQQKYQLAIEDFNSAISVKPSYRKAYLARADAYNALGKYYLAINNYNILLRATPNNAKVLRLRGTAYAKNKEHNLAIEDFTRGIVLAPNILLYQSRAYSYVHLHQYDKALQDLQTAIKINANDAYSYYTRGFIHERRGHYRSAVTDYKKAFTLDDTYVDVYFRLAKVYEIHNKYATAMRFWKKCHSLQPDAGWEKNIELCQQTIAGTHQHKMYPSLQKAITAFYDEKSKWAGIYYIASIEKMETEWQQTTVTKVNVRYKYQLIKPHKTYKKIGFDQRFFIVKKMDNRFVVTEMGDANSAYFK</sequence>
<dbReference type="OrthoDB" id="258731at2"/>
<dbReference type="AlphaFoldDB" id="A0A5S9IRD5"/>
<keyword evidence="10" id="KW-1185">Reference proteome</keyword>